<protein>
    <recommendedName>
        <fullName evidence="6">Major facilitator superfamily (MFS) profile domain-containing protein</fullName>
    </recommendedName>
</protein>
<comment type="caution">
    <text evidence="7">The sequence shown here is derived from an EMBL/GenBank/DDBJ whole genome shotgun (WGS) entry which is preliminary data.</text>
</comment>
<dbReference type="GO" id="GO:0022857">
    <property type="term" value="F:transmembrane transporter activity"/>
    <property type="evidence" value="ECO:0007669"/>
    <property type="project" value="InterPro"/>
</dbReference>
<keyword evidence="2 5" id="KW-0812">Transmembrane</keyword>
<feature type="transmembrane region" description="Helical" evidence="5">
    <location>
        <begin position="85"/>
        <end position="105"/>
    </location>
</feature>
<comment type="subcellular location">
    <subcellularLocation>
        <location evidence="1">Membrane</location>
        <topology evidence="1">Multi-pass membrane protein</topology>
    </subcellularLocation>
</comment>
<evidence type="ECO:0000256" key="5">
    <source>
        <dbReference type="SAM" id="Phobius"/>
    </source>
</evidence>
<keyword evidence="8" id="KW-1185">Reference proteome</keyword>
<dbReference type="PANTHER" id="PTHR11662">
    <property type="entry name" value="SOLUTE CARRIER FAMILY 17"/>
    <property type="match status" value="1"/>
</dbReference>
<dbReference type="AlphaFoldDB" id="A0AAE1Z6V7"/>
<accession>A0AAE1Z6V7</accession>
<dbReference type="InterPro" id="IPR011701">
    <property type="entry name" value="MFS"/>
</dbReference>
<evidence type="ECO:0000256" key="3">
    <source>
        <dbReference type="ARBA" id="ARBA00022989"/>
    </source>
</evidence>
<sequence>MMRVDVNVTILAMVDDEVDKKSEYHSSYYCANVYNIVNHQNTKINTGEFKWSRLTQGLILGAFFWGYILTQIPGGILAFRFGPKWVIFSSLLGCAITEFCIPSAARIRAELLIILRIIQGLLQGVMMPNTGCLIGNWSPPSEKSRFTAFVFSGIIFGAVIGQSLAGLISQPRLSYSMKSTEPLYISHWPLVHYIYGVIAVLFSGLWTFLVFSYPNQHPWISESEKQYILSSSINGYSKRDNKSGTTTNGIMTSTDSRSLDDIPAESRILHRKPVPWCQIFQSLPVWSILLCHVCFNWSFYTLVTSMPTYLFRVLGFSISEL</sequence>
<evidence type="ECO:0000313" key="7">
    <source>
        <dbReference type="EMBL" id="KAK4468208.1"/>
    </source>
</evidence>
<dbReference type="InterPro" id="IPR050382">
    <property type="entry name" value="MFS_Na/Anion_cotransporter"/>
</dbReference>
<dbReference type="GO" id="GO:0016020">
    <property type="term" value="C:membrane"/>
    <property type="evidence" value="ECO:0007669"/>
    <property type="project" value="UniProtKB-SubCell"/>
</dbReference>
<dbReference type="InterPro" id="IPR036259">
    <property type="entry name" value="MFS_trans_sf"/>
</dbReference>
<dbReference type="GO" id="GO:0006820">
    <property type="term" value="P:monoatomic anion transport"/>
    <property type="evidence" value="ECO:0007669"/>
    <property type="project" value="TreeGrafter"/>
</dbReference>
<dbReference type="PANTHER" id="PTHR11662:SF399">
    <property type="entry name" value="FI19708P1-RELATED"/>
    <property type="match status" value="1"/>
</dbReference>
<evidence type="ECO:0000313" key="8">
    <source>
        <dbReference type="Proteomes" id="UP001292079"/>
    </source>
</evidence>
<feature type="transmembrane region" description="Helical" evidence="5">
    <location>
        <begin position="149"/>
        <end position="169"/>
    </location>
</feature>
<dbReference type="FunFam" id="1.20.1250.20:FF:000423">
    <property type="entry name" value="Putative inorganic phosphate cotransporter-like Protein"/>
    <property type="match status" value="1"/>
</dbReference>
<feature type="transmembrane region" description="Helical" evidence="5">
    <location>
        <begin position="58"/>
        <end position="79"/>
    </location>
</feature>
<dbReference type="InterPro" id="IPR020846">
    <property type="entry name" value="MFS_dom"/>
</dbReference>
<feature type="transmembrane region" description="Helical" evidence="5">
    <location>
        <begin position="190"/>
        <end position="213"/>
    </location>
</feature>
<dbReference type="Gene3D" id="1.20.1250.20">
    <property type="entry name" value="MFS general substrate transporter like domains"/>
    <property type="match status" value="1"/>
</dbReference>
<reference evidence="7" key="1">
    <citation type="submission" date="2022-04" db="EMBL/GenBank/DDBJ databases">
        <authorList>
            <person name="Xu L."/>
            <person name="Lv Z."/>
        </authorList>
    </citation>
    <scope>NUCLEOTIDE SEQUENCE</scope>
    <source>
        <strain evidence="7">LV_2022a</strain>
    </source>
</reference>
<evidence type="ECO:0000256" key="2">
    <source>
        <dbReference type="ARBA" id="ARBA00022692"/>
    </source>
</evidence>
<keyword evidence="3 5" id="KW-1133">Transmembrane helix</keyword>
<reference evidence="7" key="2">
    <citation type="journal article" date="2023" name="Infect Dis Poverty">
        <title>Chromosome-scale genome of the human blood fluke Schistosoma mekongi and its implications for public health.</title>
        <authorList>
            <person name="Zhou M."/>
            <person name="Xu L."/>
            <person name="Xu D."/>
            <person name="Chen W."/>
            <person name="Khan J."/>
            <person name="Hu Y."/>
            <person name="Huang H."/>
            <person name="Wei H."/>
            <person name="Zhang Y."/>
            <person name="Chusongsang P."/>
            <person name="Tanasarnprasert K."/>
            <person name="Hu X."/>
            <person name="Limpanont Y."/>
            <person name="Lv Z."/>
        </authorList>
    </citation>
    <scope>NUCLEOTIDE SEQUENCE</scope>
    <source>
        <strain evidence="7">LV_2022a</strain>
    </source>
</reference>
<gene>
    <name evidence="7" type="ORF">MN116_008366</name>
</gene>
<dbReference type="SUPFAM" id="SSF103473">
    <property type="entry name" value="MFS general substrate transporter"/>
    <property type="match status" value="1"/>
</dbReference>
<proteinExistence type="predicted"/>
<organism evidence="7 8">
    <name type="scientific">Schistosoma mekongi</name>
    <name type="common">Parasitic worm</name>
    <dbReference type="NCBI Taxonomy" id="38744"/>
    <lineage>
        <taxon>Eukaryota</taxon>
        <taxon>Metazoa</taxon>
        <taxon>Spiralia</taxon>
        <taxon>Lophotrochozoa</taxon>
        <taxon>Platyhelminthes</taxon>
        <taxon>Trematoda</taxon>
        <taxon>Digenea</taxon>
        <taxon>Strigeidida</taxon>
        <taxon>Schistosomatoidea</taxon>
        <taxon>Schistosomatidae</taxon>
        <taxon>Schistosoma</taxon>
    </lineage>
</organism>
<keyword evidence="4 5" id="KW-0472">Membrane</keyword>
<name>A0AAE1Z6V7_SCHME</name>
<evidence type="ECO:0000256" key="4">
    <source>
        <dbReference type="ARBA" id="ARBA00023136"/>
    </source>
</evidence>
<evidence type="ECO:0000259" key="6">
    <source>
        <dbReference type="PROSITE" id="PS50850"/>
    </source>
</evidence>
<feature type="domain" description="Major facilitator superfamily (MFS) profile" evidence="6">
    <location>
        <begin position="1"/>
        <end position="321"/>
    </location>
</feature>
<dbReference type="Pfam" id="PF07690">
    <property type="entry name" value="MFS_1"/>
    <property type="match status" value="1"/>
</dbReference>
<dbReference type="Proteomes" id="UP001292079">
    <property type="component" value="Unassembled WGS sequence"/>
</dbReference>
<dbReference type="PROSITE" id="PS50850">
    <property type="entry name" value="MFS"/>
    <property type="match status" value="1"/>
</dbReference>
<dbReference type="EMBL" id="JALJAT010000007">
    <property type="protein sequence ID" value="KAK4468208.1"/>
    <property type="molecule type" value="Genomic_DNA"/>
</dbReference>
<evidence type="ECO:0000256" key="1">
    <source>
        <dbReference type="ARBA" id="ARBA00004141"/>
    </source>
</evidence>